<reference evidence="2" key="1">
    <citation type="submission" date="2019-05" db="EMBL/GenBank/DDBJ databases">
        <title>Annotation for the trematode Fasciolopsis buski.</title>
        <authorList>
            <person name="Choi Y.-J."/>
        </authorList>
    </citation>
    <scope>NUCLEOTIDE SEQUENCE</scope>
    <source>
        <strain evidence="2">HT</strain>
        <tissue evidence="2">Whole worm</tissue>
    </source>
</reference>
<dbReference type="AlphaFoldDB" id="A0A8E0RQE9"/>
<dbReference type="OrthoDB" id="434324at2759"/>
<dbReference type="Proteomes" id="UP000728185">
    <property type="component" value="Unassembled WGS sequence"/>
</dbReference>
<dbReference type="EMBL" id="LUCM01008707">
    <property type="protein sequence ID" value="KAA0188032.1"/>
    <property type="molecule type" value="Genomic_DNA"/>
</dbReference>
<evidence type="ECO:0000313" key="2">
    <source>
        <dbReference type="EMBL" id="KAA0188032.1"/>
    </source>
</evidence>
<organism evidence="2 3">
    <name type="scientific">Fasciolopsis buskii</name>
    <dbReference type="NCBI Taxonomy" id="27845"/>
    <lineage>
        <taxon>Eukaryota</taxon>
        <taxon>Metazoa</taxon>
        <taxon>Spiralia</taxon>
        <taxon>Lophotrochozoa</taxon>
        <taxon>Platyhelminthes</taxon>
        <taxon>Trematoda</taxon>
        <taxon>Digenea</taxon>
        <taxon>Plagiorchiida</taxon>
        <taxon>Echinostomata</taxon>
        <taxon>Echinostomatoidea</taxon>
        <taxon>Fasciolidae</taxon>
        <taxon>Fasciolopsis</taxon>
    </lineage>
</organism>
<dbReference type="InterPro" id="IPR001660">
    <property type="entry name" value="SAM"/>
</dbReference>
<comment type="caution">
    <text evidence="2">The sequence shown here is derived from an EMBL/GenBank/DDBJ whole genome shotgun (WGS) entry which is preliminary data.</text>
</comment>
<keyword evidence="3" id="KW-1185">Reference proteome</keyword>
<dbReference type="Gene3D" id="1.10.150.50">
    <property type="entry name" value="Transcription Factor, Ets-1"/>
    <property type="match status" value="1"/>
</dbReference>
<dbReference type="CDD" id="cd09487">
    <property type="entry name" value="SAM_superfamily"/>
    <property type="match status" value="1"/>
</dbReference>
<gene>
    <name evidence="2" type="ORF">FBUS_02072</name>
</gene>
<sequence>MHKYAGVEGEKYAALFEDNKINGYCLRMMTDEWLIRIGISDSSERAALMGHIYRMRLRYDSQDISEMLKNAQT</sequence>
<evidence type="ECO:0000313" key="3">
    <source>
        <dbReference type="Proteomes" id="UP000728185"/>
    </source>
</evidence>
<dbReference type="Pfam" id="PF07647">
    <property type="entry name" value="SAM_2"/>
    <property type="match status" value="1"/>
</dbReference>
<dbReference type="InterPro" id="IPR013761">
    <property type="entry name" value="SAM/pointed_sf"/>
</dbReference>
<dbReference type="SUPFAM" id="SSF47769">
    <property type="entry name" value="SAM/Pointed domain"/>
    <property type="match status" value="1"/>
</dbReference>
<evidence type="ECO:0000259" key="1">
    <source>
        <dbReference type="Pfam" id="PF07647"/>
    </source>
</evidence>
<feature type="domain" description="SAM" evidence="1">
    <location>
        <begin position="10"/>
        <end position="56"/>
    </location>
</feature>
<accession>A0A8E0RQE9</accession>
<name>A0A8E0RQE9_9TREM</name>
<protein>
    <recommendedName>
        <fullName evidence="1">SAM domain-containing protein</fullName>
    </recommendedName>
</protein>
<proteinExistence type="predicted"/>